<keyword evidence="3" id="KW-1185">Reference proteome</keyword>
<protein>
    <submittedName>
        <fullName evidence="2">Uncharacterized protein</fullName>
    </submittedName>
</protein>
<dbReference type="Proteomes" id="UP001498398">
    <property type="component" value="Unassembled WGS sequence"/>
</dbReference>
<feature type="chain" id="PRO_5046420031" evidence="1">
    <location>
        <begin position="20"/>
        <end position="99"/>
    </location>
</feature>
<feature type="signal peptide" evidence="1">
    <location>
        <begin position="1"/>
        <end position="19"/>
    </location>
</feature>
<keyword evidence="1" id="KW-0732">Signal</keyword>
<gene>
    <name evidence="2" type="ORF">VKT23_014574</name>
</gene>
<organism evidence="2 3">
    <name type="scientific">Marasmiellus scandens</name>
    <dbReference type="NCBI Taxonomy" id="2682957"/>
    <lineage>
        <taxon>Eukaryota</taxon>
        <taxon>Fungi</taxon>
        <taxon>Dikarya</taxon>
        <taxon>Basidiomycota</taxon>
        <taxon>Agaricomycotina</taxon>
        <taxon>Agaricomycetes</taxon>
        <taxon>Agaricomycetidae</taxon>
        <taxon>Agaricales</taxon>
        <taxon>Marasmiineae</taxon>
        <taxon>Omphalotaceae</taxon>
        <taxon>Marasmiellus</taxon>
    </lineage>
</organism>
<dbReference type="EMBL" id="JBANRG010000044">
    <property type="protein sequence ID" value="KAK7446368.1"/>
    <property type="molecule type" value="Genomic_DNA"/>
</dbReference>
<proteinExistence type="predicted"/>
<comment type="caution">
    <text evidence="2">The sequence shown here is derived from an EMBL/GenBank/DDBJ whole genome shotgun (WGS) entry which is preliminary data.</text>
</comment>
<sequence length="99" mass="10894">MRPFVFLVGFLVGAHSVFANNTPSTTTAPSLRLKEIGSVNGSEFKWIGTTAYWLPTLNTEQDIIDTLSNMSAAGITVVKTWPLMTLKPFQRTNVVPVDH</sequence>
<evidence type="ECO:0000256" key="1">
    <source>
        <dbReference type="SAM" id="SignalP"/>
    </source>
</evidence>
<reference evidence="2 3" key="1">
    <citation type="submission" date="2024-01" db="EMBL/GenBank/DDBJ databases">
        <title>A draft genome for the cacao thread blight pathogen Marasmiellus scandens.</title>
        <authorList>
            <person name="Baruah I.K."/>
            <person name="Leung J."/>
            <person name="Bukari Y."/>
            <person name="Amoako-Attah I."/>
            <person name="Meinhardt L.W."/>
            <person name="Bailey B.A."/>
            <person name="Cohen S.P."/>
        </authorList>
    </citation>
    <scope>NUCLEOTIDE SEQUENCE [LARGE SCALE GENOMIC DNA]</scope>
    <source>
        <strain evidence="2 3">GH-19</strain>
    </source>
</reference>
<accession>A0ABR1J073</accession>
<name>A0ABR1J073_9AGAR</name>
<evidence type="ECO:0000313" key="2">
    <source>
        <dbReference type="EMBL" id="KAK7446368.1"/>
    </source>
</evidence>
<evidence type="ECO:0000313" key="3">
    <source>
        <dbReference type="Proteomes" id="UP001498398"/>
    </source>
</evidence>
<dbReference type="Gene3D" id="3.20.20.80">
    <property type="entry name" value="Glycosidases"/>
    <property type="match status" value="1"/>
</dbReference>